<dbReference type="SUPFAM" id="SSF50129">
    <property type="entry name" value="GroES-like"/>
    <property type="match status" value="1"/>
</dbReference>
<evidence type="ECO:0000313" key="9">
    <source>
        <dbReference type="EMBL" id="KUO02926.1"/>
    </source>
</evidence>
<comment type="caution">
    <text evidence="9">The sequence shown here is derived from an EMBL/GenBank/DDBJ whole genome shotgun (WGS) entry which is preliminary data.</text>
</comment>
<dbReference type="CDD" id="cd08278">
    <property type="entry name" value="benzyl_alcohol_DH"/>
    <property type="match status" value="1"/>
</dbReference>
<name>A0A101U2I5_9ACTN</name>
<dbReference type="STRING" id="661399.AQJ67_19410"/>
<evidence type="ECO:0000256" key="2">
    <source>
        <dbReference type="ARBA" id="ARBA00008072"/>
    </source>
</evidence>
<evidence type="ECO:0000256" key="7">
    <source>
        <dbReference type="RuleBase" id="RU361277"/>
    </source>
</evidence>
<dbReference type="SMART" id="SM00829">
    <property type="entry name" value="PKS_ER"/>
    <property type="match status" value="1"/>
</dbReference>
<dbReference type="Pfam" id="PF00107">
    <property type="entry name" value="ADH_zinc_N"/>
    <property type="match status" value="1"/>
</dbReference>
<keyword evidence="4 7" id="KW-0862">Zinc</keyword>
<evidence type="ECO:0000256" key="6">
    <source>
        <dbReference type="ARBA" id="ARBA00023027"/>
    </source>
</evidence>
<evidence type="ECO:0000256" key="3">
    <source>
        <dbReference type="ARBA" id="ARBA00022723"/>
    </source>
</evidence>
<dbReference type="Gene3D" id="3.90.180.10">
    <property type="entry name" value="Medium-chain alcohol dehydrogenases, catalytic domain"/>
    <property type="match status" value="1"/>
</dbReference>
<dbReference type="EMBL" id="LMWY01000023">
    <property type="protein sequence ID" value="KUO02926.1"/>
    <property type="molecule type" value="Genomic_DNA"/>
</dbReference>
<dbReference type="Pfam" id="PF08240">
    <property type="entry name" value="ADH_N"/>
    <property type="match status" value="1"/>
</dbReference>
<dbReference type="GO" id="GO:0051903">
    <property type="term" value="F:S-(hydroxymethyl)glutathione dehydrogenase [NAD(P)+] activity"/>
    <property type="evidence" value="ECO:0007669"/>
    <property type="project" value="TreeGrafter"/>
</dbReference>
<dbReference type="InterPro" id="IPR013149">
    <property type="entry name" value="ADH-like_C"/>
</dbReference>
<comment type="similarity">
    <text evidence="2 7">Belongs to the zinc-containing alcohol dehydrogenase family.</text>
</comment>
<dbReference type="GO" id="GO:0005829">
    <property type="term" value="C:cytosol"/>
    <property type="evidence" value="ECO:0007669"/>
    <property type="project" value="TreeGrafter"/>
</dbReference>
<dbReference type="InterPro" id="IPR002328">
    <property type="entry name" value="ADH_Zn_CS"/>
</dbReference>
<evidence type="ECO:0000259" key="8">
    <source>
        <dbReference type="SMART" id="SM00829"/>
    </source>
</evidence>
<dbReference type="PROSITE" id="PS00059">
    <property type="entry name" value="ADH_ZINC"/>
    <property type="match status" value="1"/>
</dbReference>
<accession>A0A101U2I5</accession>
<evidence type="ECO:0000256" key="4">
    <source>
        <dbReference type="ARBA" id="ARBA00022833"/>
    </source>
</evidence>
<reference evidence="9 10" key="1">
    <citation type="submission" date="2015-10" db="EMBL/GenBank/DDBJ databases">
        <title>Draft genome sequence of Streptomyces caeruleatus NRRL B-24802, type strain for the species Streptomyces caeruleatus.</title>
        <authorList>
            <person name="Ruckert C."/>
            <person name="Winkler A."/>
            <person name="Kalinowski J."/>
            <person name="Kampfer P."/>
            <person name="Glaeser S."/>
        </authorList>
    </citation>
    <scope>NUCLEOTIDE SEQUENCE [LARGE SCALE GENOMIC DNA]</scope>
    <source>
        <strain evidence="9 10">NRRL B-24802</strain>
    </source>
</reference>
<comment type="cofactor">
    <cofactor evidence="1 7">
        <name>Zn(2+)</name>
        <dbReference type="ChEBI" id="CHEBI:29105"/>
    </cofactor>
</comment>
<keyword evidence="6" id="KW-0520">NAD</keyword>
<dbReference type="InterPro" id="IPR020843">
    <property type="entry name" value="ER"/>
</dbReference>
<dbReference type="Proteomes" id="UP000053429">
    <property type="component" value="Unassembled WGS sequence"/>
</dbReference>
<evidence type="ECO:0000313" key="10">
    <source>
        <dbReference type="Proteomes" id="UP000053429"/>
    </source>
</evidence>
<dbReference type="FunFam" id="3.40.50.720:FF:000003">
    <property type="entry name" value="S-(hydroxymethyl)glutathione dehydrogenase"/>
    <property type="match status" value="1"/>
</dbReference>
<dbReference type="PANTHER" id="PTHR43880:SF12">
    <property type="entry name" value="ALCOHOL DEHYDROGENASE CLASS-3"/>
    <property type="match status" value="1"/>
</dbReference>
<protein>
    <submittedName>
        <fullName evidence="9">Alcohol dehydrogenase</fullName>
    </submittedName>
</protein>
<gene>
    <name evidence="9" type="ORF">AQJ67_19410</name>
</gene>
<dbReference type="InterPro" id="IPR011032">
    <property type="entry name" value="GroES-like_sf"/>
</dbReference>
<dbReference type="InterPro" id="IPR036291">
    <property type="entry name" value="NAD(P)-bd_dom_sf"/>
</dbReference>
<dbReference type="GO" id="GO:0008270">
    <property type="term" value="F:zinc ion binding"/>
    <property type="evidence" value="ECO:0007669"/>
    <property type="project" value="InterPro"/>
</dbReference>
<keyword evidence="5" id="KW-0560">Oxidoreductase</keyword>
<dbReference type="SUPFAM" id="SSF51735">
    <property type="entry name" value="NAD(P)-binding Rossmann-fold domains"/>
    <property type="match status" value="1"/>
</dbReference>
<sequence length="375" mass="38648">MSARRTATASVALQHAPGGPFCLETVELGPLAADEILVRTAGVGVCHTDWTAAAGTVPLPTPFVLGHEGAGTVTAVGAQVSTLAVGDQVVLSFDACRSCPQCTAGHPAYCVLSAALNYTGTRPDGTTTISLKGRPVHGSWFGQSSFATHAVASVRNAVKVPPGPDGLPLDILGPLGCGLLTGAGTVFRVLRPSPGQSIVVFGLGTVGLSAVMAAAVAGCDPLVGVDPNPVRRHLAEALGCTHTLDPAASEDIGWSLAEITGLGADFTVDTVGSGTVVRQALEALRTPGSCATLGLQSLENDITIDQGHLLMGRTLTGVIEGDAEPRVLIPHLIELWHQGRFPFDRLVERFPFQRVEDAVDAARSGKVVKPVLVFD</sequence>
<dbReference type="GO" id="GO:0046294">
    <property type="term" value="P:formaldehyde catabolic process"/>
    <property type="evidence" value="ECO:0007669"/>
    <property type="project" value="TreeGrafter"/>
</dbReference>
<dbReference type="InterPro" id="IPR013154">
    <property type="entry name" value="ADH-like_N"/>
</dbReference>
<dbReference type="Gene3D" id="3.40.50.720">
    <property type="entry name" value="NAD(P)-binding Rossmann-like Domain"/>
    <property type="match status" value="1"/>
</dbReference>
<keyword evidence="10" id="KW-1185">Reference proteome</keyword>
<dbReference type="AlphaFoldDB" id="A0A101U2I5"/>
<dbReference type="OrthoDB" id="334894at2"/>
<feature type="domain" description="Enoyl reductase (ER)" evidence="8">
    <location>
        <begin position="18"/>
        <end position="372"/>
    </location>
</feature>
<evidence type="ECO:0000256" key="1">
    <source>
        <dbReference type="ARBA" id="ARBA00001947"/>
    </source>
</evidence>
<evidence type="ECO:0000256" key="5">
    <source>
        <dbReference type="ARBA" id="ARBA00023002"/>
    </source>
</evidence>
<dbReference type="PANTHER" id="PTHR43880">
    <property type="entry name" value="ALCOHOL DEHYDROGENASE"/>
    <property type="match status" value="1"/>
</dbReference>
<organism evidence="9 10">
    <name type="scientific">Streptomyces caeruleatus</name>
    <dbReference type="NCBI Taxonomy" id="661399"/>
    <lineage>
        <taxon>Bacteria</taxon>
        <taxon>Bacillati</taxon>
        <taxon>Actinomycetota</taxon>
        <taxon>Actinomycetes</taxon>
        <taxon>Kitasatosporales</taxon>
        <taxon>Streptomycetaceae</taxon>
        <taxon>Streptomyces</taxon>
    </lineage>
</organism>
<keyword evidence="3 7" id="KW-0479">Metal-binding</keyword>
<proteinExistence type="inferred from homology"/>